<dbReference type="STRING" id="5486.A0A367Y095"/>
<evidence type="ECO:0000313" key="13">
    <source>
        <dbReference type="Proteomes" id="UP000253472"/>
    </source>
</evidence>
<dbReference type="GO" id="GO:1990573">
    <property type="term" value="P:potassium ion import across plasma membrane"/>
    <property type="evidence" value="ECO:0007669"/>
    <property type="project" value="TreeGrafter"/>
</dbReference>
<keyword evidence="7 10" id="KW-1133">Transmembrane helix</keyword>
<proteinExistence type="inferred from homology"/>
<feature type="compositionally biased region" description="Low complexity" evidence="11">
    <location>
        <begin position="1048"/>
        <end position="1057"/>
    </location>
</feature>
<evidence type="ECO:0000256" key="1">
    <source>
        <dbReference type="ARBA" id="ARBA00004141"/>
    </source>
</evidence>
<evidence type="ECO:0000256" key="6">
    <source>
        <dbReference type="ARBA" id="ARBA00022958"/>
    </source>
</evidence>
<keyword evidence="4 10" id="KW-0633">Potassium transport</keyword>
<evidence type="ECO:0000313" key="12">
    <source>
        <dbReference type="EMBL" id="RCK59069.1"/>
    </source>
</evidence>
<dbReference type="PANTHER" id="PTHR31064">
    <property type="entry name" value="POTASSIUM TRANSPORT PROTEIN DDB_G0292412-RELATED"/>
    <property type="match status" value="1"/>
</dbReference>
<feature type="transmembrane region" description="Helical" evidence="10">
    <location>
        <begin position="104"/>
        <end position="129"/>
    </location>
</feature>
<evidence type="ECO:0000256" key="10">
    <source>
        <dbReference type="PIRNR" id="PIRNR002450"/>
    </source>
</evidence>
<feature type="transmembrane region" description="Helical" evidence="10">
    <location>
        <begin position="639"/>
        <end position="658"/>
    </location>
</feature>
<feature type="compositionally biased region" description="Acidic residues" evidence="11">
    <location>
        <begin position="457"/>
        <end position="482"/>
    </location>
</feature>
<feature type="compositionally biased region" description="Polar residues" evidence="11">
    <location>
        <begin position="1058"/>
        <end position="1073"/>
    </location>
</feature>
<evidence type="ECO:0000256" key="8">
    <source>
        <dbReference type="ARBA" id="ARBA00023065"/>
    </source>
</evidence>
<evidence type="ECO:0000256" key="11">
    <source>
        <dbReference type="SAM" id="MobiDB-lite"/>
    </source>
</evidence>
<feature type="region of interest" description="Disordered" evidence="11">
    <location>
        <begin position="182"/>
        <end position="581"/>
    </location>
</feature>
<keyword evidence="8 10" id="KW-0406">Ion transport</keyword>
<dbReference type="Pfam" id="PF02386">
    <property type="entry name" value="TrkH"/>
    <property type="match status" value="1"/>
</dbReference>
<dbReference type="InterPro" id="IPR003445">
    <property type="entry name" value="Cat_transpt"/>
</dbReference>
<dbReference type="OrthoDB" id="9999863at2759"/>
<evidence type="ECO:0000256" key="7">
    <source>
        <dbReference type="ARBA" id="ARBA00022989"/>
    </source>
</evidence>
<reference evidence="12 13" key="1">
    <citation type="submission" date="2018-06" db="EMBL/GenBank/DDBJ databases">
        <title>Whole genome sequencing of Candida tropicalis (genome annotated by CSBL at Korea University).</title>
        <authorList>
            <person name="Ahn J."/>
        </authorList>
    </citation>
    <scope>NUCLEOTIDE SEQUENCE [LARGE SCALE GENOMIC DNA]</scope>
    <source>
        <strain evidence="12 13">ATCC 20962</strain>
    </source>
</reference>
<evidence type="ECO:0000256" key="9">
    <source>
        <dbReference type="ARBA" id="ARBA00023136"/>
    </source>
</evidence>
<dbReference type="InterPro" id="IPR004773">
    <property type="entry name" value="K/Na_transp_Trk1/HKT1"/>
</dbReference>
<dbReference type="InterPro" id="IPR015958">
    <property type="entry name" value="Trk1_fungi"/>
</dbReference>
<organism evidence="12 13">
    <name type="scientific">Candida viswanathii</name>
    <dbReference type="NCBI Taxonomy" id="5486"/>
    <lineage>
        <taxon>Eukaryota</taxon>
        <taxon>Fungi</taxon>
        <taxon>Dikarya</taxon>
        <taxon>Ascomycota</taxon>
        <taxon>Saccharomycotina</taxon>
        <taxon>Pichiomycetes</taxon>
        <taxon>Debaryomycetaceae</taxon>
        <taxon>Candida/Lodderomyces clade</taxon>
        <taxon>Candida</taxon>
    </lineage>
</organism>
<feature type="compositionally biased region" description="Low complexity" evidence="11">
    <location>
        <begin position="193"/>
        <end position="202"/>
    </location>
</feature>
<keyword evidence="3 10" id="KW-0813">Transport</keyword>
<keyword evidence="13" id="KW-1185">Reference proteome</keyword>
<comment type="caution">
    <text evidence="12">The sequence shown here is derived from an EMBL/GenBank/DDBJ whole genome shotgun (WGS) entry which is preliminary data.</text>
</comment>
<dbReference type="AlphaFoldDB" id="A0A367Y095"/>
<dbReference type="EMBL" id="QLNQ01000027">
    <property type="protein sequence ID" value="RCK59069.1"/>
    <property type="molecule type" value="Genomic_DNA"/>
</dbReference>
<feature type="transmembrane region" description="Helical" evidence="10">
    <location>
        <begin position="670"/>
        <end position="693"/>
    </location>
</feature>
<feature type="compositionally biased region" description="Basic and acidic residues" evidence="11">
    <location>
        <begin position="439"/>
        <end position="456"/>
    </location>
</feature>
<evidence type="ECO:0000256" key="2">
    <source>
        <dbReference type="ARBA" id="ARBA00009137"/>
    </source>
</evidence>
<accession>A0A367Y095</accession>
<dbReference type="NCBIfam" id="TIGR00934">
    <property type="entry name" value="2a38euk"/>
    <property type="match status" value="1"/>
</dbReference>
<keyword evidence="5 10" id="KW-0812">Transmembrane</keyword>
<dbReference type="PIRSF" id="PIRSF002450">
    <property type="entry name" value="K+_transpter_TRK"/>
    <property type="match status" value="1"/>
</dbReference>
<feature type="transmembrane region" description="Helical" evidence="10">
    <location>
        <begin position="49"/>
        <end position="69"/>
    </location>
</feature>
<comment type="subcellular location">
    <subcellularLocation>
        <location evidence="1">Membrane</location>
        <topology evidence="1">Multi-pass membrane protein</topology>
    </subcellularLocation>
</comment>
<evidence type="ECO:0000256" key="3">
    <source>
        <dbReference type="ARBA" id="ARBA00022448"/>
    </source>
</evidence>
<feature type="compositionally biased region" description="Basic and acidic residues" evidence="11">
    <location>
        <begin position="247"/>
        <end position="258"/>
    </location>
</feature>
<dbReference type="InterPro" id="IPR051143">
    <property type="entry name" value="TrkH_K-transport"/>
</dbReference>
<evidence type="ECO:0000256" key="5">
    <source>
        <dbReference type="ARBA" id="ARBA00022692"/>
    </source>
</evidence>
<feature type="transmembrane region" description="Helical" evidence="10">
    <location>
        <begin position="921"/>
        <end position="943"/>
    </location>
</feature>
<name>A0A367Y095_9ASCO</name>
<feature type="compositionally biased region" description="Acidic residues" evidence="11">
    <location>
        <begin position="422"/>
        <end position="436"/>
    </location>
</feature>
<sequence>MFTKLRELYNRYTRNRRQYGYGFYLREGIHDVASKVYPYAKVVLPNFRAVHYFYIITMVILGSILIYPVKTTAYIDSLFFATGASTQGGLNPVNVNDLSLYQQIIIYLFTCLTTPIFIHGSLLVVRLYYFERHFDNIKERSLMDYRMRKSATLARMATQETMSSTRMNTFNNQVLGFRRKQQEPFQDEEKGLSSSTPPSSTTQNSDNANGSYLGENDVEHHSEPSDTEEELVTPTEEGTAATDEGNDAEKIHFQEPVRPKHTRAKFGTIPKPKRKKSIDPEDMYRSINMLQQNKKNEENDSSGVHFSNVESPSKRRPFSPTSISFQLGDRPGSRSSHRNAHSNDNGDDDDDILIIKPPIEIENSDSKNPIFTRKKKHPDAPSRAKSWIASKRKKSFDPWTNRLRRQLSNTNRRKSFNAHTDTDDDYEEEEEEDASIDSENQHTEDEHGHDNDHAVTDGEDDEDDEDDEDENDDDDEEDEDDNDNHSHNDEEYDGAPMTKSQSHLVFPSKDATGGKKFAKRSNTLDIPQRTDNNDISSTTNRKPKFVPQAKPRTKKPKRRRTTSFDLPRSRTQSIGNGSIENVDSNDSYHHISRTMSGNYLSWAPTVGRNSTFIRMTEEQKDELGGIEYRAVKLLTKIIAVYYVGFHVIPGIMLLIWIYCMPNYKNLMNEIAITPAWWAFFTALSSFNDLGFTLTPDSMSSFNSNAYVQILCSFLIVIGNTGFPIFLRFIIWVMFKFARPLSLTKESLGFLLDHPRRCFTLLFPSVPTWWLFFILVVLNGFDLVIFCILDLHNKAFEDIDRGYRVLNGLFQAFCTRTVGFSIMDLSQLHAATQVSYLIMMYISVLPIAISVRRTNVYEEQSLGVYAKDEGRGRDNVDETRPSNYVGSHLRNQLSYDLWYICVGLFIICIAEGSKLQKQDIRFSIFAVLFEIVSAYGTVGMSLGYPDTDCSLSAKFNVVSKLVIIAMMIRGRHRGLPYAIDRAIMLPDADMKRHDRLQEEHAINRHQTMERTTTLGRVTTFGGGPMDGGNNLITRVLTNIEGRLRRRRQSTYSDTSSSSGGVPTNQTSDRSNSPMVSEDPHYVVTTVSHI</sequence>
<dbReference type="GO" id="GO:0140107">
    <property type="term" value="F:high-affinity potassium ion transmembrane transporter activity"/>
    <property type="evidence" value="ECO:0007669"/>
    <property type="project" value="TreeGrafter"/>
</dbReference>
<keyword evidence="9 10" id="KW-0472">Membrane</keyword>
<feature type="transmembrane region" description="Helical" evidence="10">
    <location>
        <begin position="705"/>
        <end position="734"/>
    </location>
</feature>
<feature type="compositionally biased region" description="Basic residues" evidence="11">
    <location>
        <begin position="551"/>
        <end position="561"/>
    </location>
</feature>
<feature type="transmembrane region" description="Helical" evidence="10">
    <location>
        <begin position="829"/>
        <end position="848"/>
    </location>
</feature>
<feature type="compositionally biased region" description="Polar residues" evidence="11">
    <location>
        <begin position="301"/>
        <end position="311"/>
    </location>
</feature>
<dbReference type="GO" id="GO:0030007">
    <property type="term" value="P:intracellular potassium ion homeostasis"/>
    <property type="evidence" value="ECO:0007669"/>
    <property type="project" value="UniProtKB-UniRule"/>
</dbReference>
<feature type="compositionally biased region" description="Polar residues" evidence="11">
    <location>
        <begin position="569"/>
        <end position="581"/>
    </location>
</feature>
<evidence type="ECO:0000256" key="4">
    <source>
        <dbReference type="ARBA" id="ARBA00022538"/>
    </source>
</evidence>
<feature type="compositionally biased region" description="Polar residues" evidence="11">
    <location>
        <begin position="520"/>
        <end position="540"/>
    </location>
</feature>
<dbReference type="PANTHER" id="PTHR31064:SF30">
    <property type="entry name" value="HIGH-AFFINITY POTASSIUM TRANSPORT PROTEIN-RELATED"/>
    <property type="match status" value="1"/>
</dbReference>
<keyword evidence="6 10" id="KW-0630">Potassium</keyword>
<comment type="similarity">
    <text evidence="2 10">Belongs to the TrkH potassium transport family.</text>
</comment>
<feature type="transmembrane region" description="Helical" evidence="10">
    <location>
        <begin position="768"/>
        <end position="790"/>
    </location>
</feature>
<gene>
    <name evidence="12" type="primary">TRK2_0</name>
    <name evidence="12" type="ORF">Cantr_07395</name>
</gene>
<protein>
    <recommendedName>
        <fullName evidence="10">Potassium transport protein</fullName>
    </recommendedName>
</protein>
<dbReference type="GO" id="GO:0005886">
    <property type="term" value="C:plasma membrane"/>
    <property type="evidence" value="ECO:0007669"/>
    <property type="project" value="InterPro"/>
</dbReference>
<feature type="region of interest" description="Disordered" evidence="11">
    <location>
        <begin position="1041"/>
        <end position="1079"/>
    </location>
</feature>
<dbReference type="Proteomes" id="UP000253472">
    <property type="component" value="Unassembled WGS sequence"/>
</dbReference>